<reference evidence="2 3" key="1">
    <citation type="journal article" date="2015" name="Sci. Rep.">
        <title>Chromosome-level genome map provides insights into diverse defense mechanisms in the medicinal fungus Ganoderma sinense.</title>
        <authorList>
            <person name="Zhu Y."/>
            <person name="Xu J."/>
            <person name="Sun C."/>
            <person name="Zhou S."/>
            <person name="Xu H."/>
            <person name="Nelson D.R."/>
            <person name="Qian J."/>
            <person name="Song J."/>
            <person name="Luo H."/>
            <person name="Xiang L."/>
            <person name="Li Y."/>
            <person name="Xu Z."/>
            <person name="Ji A."/>
            <person name="Wang L."/>
            <person name="Lu S."/>
            <person name="Hayward A."/>
            <person name="Sun W."/>
            <person name="Li X."/>
            <person name="Schwartz D.C."/>
            <person name="Wang Y."/>
            <person name="Chen S."/>
        </authorList>
    </citation>
    <scope>NUCLEOTIDE SEQUENCE [LARGE SCALE GENOMIC DNA]</scope>
    <source>
        <strain evidence="2 3">ZZ0214-1</strain>
    </source>
</reference>
<dbReference type="AlphaFoldDB" id="A0A2G8RSR9"/>
<keyword evidence="3" id="KW-1185">Reference proteome</keyword>
<evidence type="ECO:0000256" key="1">
    <source>
        <dbReference type="SAM" id="MobiDB-lite"/>
    </source>
</evidence>
<feature type="compositionally biased region" description="Basic residues" evidence="1">
    <location>
        <begin position="47"/>
        <end position="62"/>
    </location>
</feature>
<organism evidence="2 3">
    <name type="scientific">Ganoderma sinense ZZ0214-1</name>
    <dbReference type="NCBI Taxonomy" id="1077348"/>
    <lineage>
        <taxon>Eukaryota</taxon>
        <taxon>Fungi</taxon>
        <taxon>Dikarya</taxon>
        <taxon>Basidiomycota</taxon>
        <taxon>Agaricomycotina</taxon>
        <taxon>Agaricomycetes</taxon>
        <taxon>Polyporales</taxon>
        <taxon>Polyporaceae</taxon>
        <taxon>Ganoderma</taxon>
    </lineage>
</organism>
<protein>
    <submittedName>
        <fullName evidence="2">Uncharacterized protein</fullName>
    </submittedName>
</protein>
<comment type="caution">
    <text evidence="2">The sequence shown here is derived from an EMBL/GenBank/DDBJ whole genome shotgun (WGS) entry which is preliminary data.</text>
</comment>
<proteinExistence type="predicted"/>
<dbReference type="OrthoDB" id="2744747at2759"/>
<evidence type="ECO:0000313" key="3">
    <source>
        <dbReference type="Proteomes" id="UP000230002"/>
    </source>
</evidence>
<name>A0A2G8RSR9_9APHY</name>
<dbReference type="EMBL" id="AYKW01000067">
    <property type="protein sequence ID" value="PIL24388.1"/>
    <property type="molecule type" value="Genomic_DNA"/>
</dbReference>
<accession>A0A2G8RSR9</accession>
<gene>
    <name evidence="2" type="ORF">GSI_14141</name>
</gene>
<feature type="region of interest" description="Disordered" evidence="1">
    <location>
        <begin position="102"/>
        <end position="121"/>
    </location>
</feature>
<dbReference type="Proteomes" id="UP000230002">
    <property type="component" value="Unassembled WGS sequence"/>
</dbReference>
<feature type="region of interest" description="Disordered" evidence="1">
    <location>
        <begin position="47"/>
        <end position="74"/>
    </location>
</feature>
<sequence>MESSPAVKVSIAAQDSVIPSLPAQPFFFPSDRQFPLYAHCNSQRPVRRVNRHRSNGARRTPSRRNDLRTVDNRLPPLKQRRSSFALSAAFERDGRVEFVVSSKLPPTPRSGSRSVTSVSTTSSVRSRMKAVLVDLVHTVKAKCHRNRSLPRILVVEPAD</sequence>
<feature type="compositionally biased region" description="Low complexity" evidence="1">
    <location>
        <begin position="109"/>
        <end position="121"/>
    </location>
</feature>
<evidence type="ECO:0000313" key="2">
    <source>
        <dbReference type="EMBL" id="PIL24388.1"/>
    </source>
</evidence>